<protein>
    <submittedName>
        <fullName evidence="1">Uncharacterized protein</fullName>
    </submittedName>
</protein>
<dbReference type="Proteomes" id="UP000239434">
    <property type="component" value="Unassembled WGS sequence"/>
</dbReference>
<dbReference type="AlphaFoldDB" id="A0A2S9IXY1"/>
<evidence type="ECO:0000313" key="1">
    <source>
        <dbReference type="EMBL" id="PRD45377.1"/>
    </source>
</evidence>
<proteinExistence type="predicted"/>
<keyword evidence="2" id="KW-1185">Reference proteome</keyword>
<evidence type="ECO:0000313" key="2">
    <source>
        <dbReference type="Proteomes" id="UP000239434"/>
    </source>
</evidence>
<name>A0A2S9IXY1_9HYPH</name>
<reference evidence="1 2" key="1">
    <citation type="submission" date="2018-02" db="EMBL/GenBank/DDBJ databases">
        <title>The draft genome of Phyllobacterium sp. 1N-3.</title>
        <authorList>
            <person name="Liu L."/>
            <person name="Li L."/>
            <person name="Zhang X."/>
            <person name="Wang T."/>
            <person name="Liang L."/>
        </authorList>
    </citation>
    <scope>NUCLEOTIDE SEQUENCE [LARGE SCALE GENOMIC DNA]</scope>
    <source>
        <strain evidence="1 2">1N-3</strain>
    </source>
</reference>
<organism evidence="1 2">
    <name type="scientific">Phyllobacterium phragmitis</name>
    <dbReference type="NCBI Taxonomy" id="2670329"/>
    <lineage>
        <taxon>Bacteria</taxon>
        <taxon>Pseudomonadati</taxon>
        <taxon>Pseudomonadota</taxon>
        <taxon>Alphaproteobacteria</taxon>
        <taxon>Hyphomicrobiales</taxon>
        <taxon>Phyllobacteriaceae</taxon>
        <taxon>Phyllobacterium</taxon>
    </lineage>
</organism>
<comment type="caution">
    <text evidence="1">The sequence shown here is derived from an EMBL/GenBank/DDBJ whole genome shotgun (WGS) entry which is preliminary data.</text>
</comment>
<dbReference type="RefSeq" id="WP_146119473.1">
    <property type="nucleotide sequence ID" value="NZ_PVBR01000002.1"/>
</dbReference>
<dbReference type="EMBL" id="PVBR01000002">
    <property type="protein sequence ID" value="PRD45377.1"/>
    <property type="molecule type" value="Genomic_DNA"/>
</dbReference>
<sequence>MLVSDPAGMAKVISGVAMEIAYDPVAAAAKYGFATADSLSEQSLLYLQALANGNYEAAGKYLSVSPSISPSRLRHPLPELPPAQSRRRIRLRRWRRLRGRRRLGIR</sequence>
<accession>A0A2S9IXY1</accession>
<gene>
    <name evidence="1" type="ORF">C5748_04080</name>
</gene>